<dbReference type="GO" id="GO:0015627">
    <property type="term" value="C:type II protein secretion system complex"/>
    <property type="evidence" value="ECO:0007669"/>
    <property type="project" value="TreeGrafter"/>
</dbReference>
<dbReference type="InterPro" id="IPR001775">
    <property type="entry name" value="GspD/PilQ"/>
</dbReference>
<dbReference type="InterPro" id="IPR004846">
    <property type="entry name" value="T2SS/T3SS_dom"/>
</dbReference>
<reference evidence="5 6" key="1">
    <citation type="submission" date="2017-05" db="EMBL/GenBank/DDBJ databases">
        <title>Complete and WGS of Bordetella genogroups.</title>
        <authorList>
            <person name="Spilker T."/>
            <person name="LiPuma J."/>
        </authorList>
    </citation>
    <scope>NUCLEOTIDE SEQUENCE [LARGE SCALE GENOMIC DNA]</scope>
    <source>
        <strain evidence="5 6">AU17164</strain>
    </source>
</reference>
<gene>
    <name evidence="5" type="ORF">CAL13_13605</name>
</gene>
<feature type="signal peptide" evidence="2">
    <location>
        <begin position="1"/>
        <end position="34"/>
    </location>
</feature>
<organism evidence="5 6">
    <name type="scientific">Bordetella genomosp. 9</name>
    <dbReference type="NCBI Taxonomy" id="1416803"/>
    <lineage>
        <taxon>Bacteria</taxon>
        <taxon>Pseudomonadati</taxon>
        <taxon>Pseudomonadota</taxon>
        <taxon>Betaproteobacteria</taxon>
        <taxon>Burkholderiales</taxon>
        <taxon>Alcaligenaceae</taxon>
        <taxon>Bordetella</taxon>
    </lineage>
</organism>
<keyword evidence="2" id="KW-0732">Signal</keyword>
<name>A0A1W6Z1D4_9BORD</name>
<evidence type="ECO:0000313" key="6">
    <source>
        <dbReference type="Proteomes" id="UP000194139"/>
    </source>
</evidence>
<evidence type="ECO:0000313" key="5">
    <source>
        <dbReference type="EMBL" id="ARP87126.1"/>
    </source>
</evidence>
<proteinExistence type="inferred from homology"/>
<dbReference type="Pfam" id="PF13629">
    <property type="entry name" value="T2SS-T3SS_pil_N"/>
    <property type="match status" value="1"/>
</dbReference>
<evidence type="ECO:0000259" key="4">
    <source>
        <dbReference type="Pfam" id="PF13629"/>
    </source>
</evidence>
<feature type="domain" description="Pilus formation protein N-terminal" evidence="4">
    <location>
        <begin position="42"/>
        <end position="105"/>
    </location>
</feature>
<evidence type="ECO:0000256" key="1">
    <source>
        <dbReference type="RuleBase" id="RU004003"/>
    </source>
</evidence>
<dbReference type="InterPro" id="IPR050810">
    <property type="entry name" value="Bact_Secretion_Sys_Channel"/>
</dbReference>
<dbReference type="InterPro" id="IPR032789">
    <property type="entry name" value="T2SS-T3SS_pil_N"/>
</dbReference>
<dbReference type="PANTHER" id="PTHR30332:SF17">
    <property type="entry name" value="TYPE IV PILIATION SYSTEM PROTEIN DR_0774-RELATED"/>
    <property type="match status" value="1"/>
</dbReference>
<sequence length="475" mass="50393">MIRGCSTLPQCMPRRVPKPVLACILMLHCHLCHASGKGSVFLDMQVGETRVLAHPGVSRVAVGNGEVVQAVPADGAEVIVFARSEGESSLHVWAGRKRSGYTVRVAPARSRRMRAEVDAMLARIPGARAEAVGDHIVIEGGDLSDADHARIAALAQRYPQVLDFTGKVGWDRMVLLDVRVVELPRFHLTELGVRWDGATQGGLTAGWALDAAASGRLAERPGTSAVSTALRAAPGVGYAGMNMSLSSRLDLLAQSGDAVVLAQPQLLARSGSTAEFLAGGEVPYATVDKDGNASTLFKPYGVSLRITPTIAASGAVRSRIEVEASAVDSSVSGNGGPALKTRRASTEFNVHSGQTLVIAGFLSRERDRSSSGLPGLKNIPLLGALFGSRREQVKETELAIFVTPVVVTERHAAMRQPHTSANDRLREAFPDAPDMLLSEPARAPSAMDAWNPYGAGSQWAMPVAREGANQYDFKD</sequence>
<evidence type="ECO:0000256" key="2">
    <source>
        <dbReference type="SAM" id="SignalP"/>
    </source>
</evidence>
<feature type="domain" description="Type II/III secretion system secretin-like" evidence="3">
    <location>
        <begin position="252"/>
        <end position="407"/>
    </location>
</feature>
<comment type="similarity">
    <text evidence="1">Belongs to the bacterial secretin family.</text>
</comment>
<dbReference type="GO" id="GO:0009306">
    <property type="term" value="P:protein secretion"/>
    <property type="evidence" value="ECO:0007669"/>
    <property type="project" value="InterPro"/>
</dbReference>
<dbReference type="PRINTS" id="PR00811">
    <property type="entry name" value="BCTERIALGSPD"/>
</dbReference>
<protein>
    <submittedName>
        <fullName evidence="5">Secretion protein</fullName>
    </submittedName>
</protein>
<accession>A0A1W6Z1D4</accession>
<evidence type="ECO:0000259" key="3">
    <source>
        <dbReference type="Pfam" id="PF00263"/>
    </source>
</evidence>
<keyword evidence="6" id="KW-1185">Reference proteome</keyword>
<dbReference type="PANTHER" id="PTHR30332">
    <property type="entry name" value="PROBABLE GENERAL SECRETION PATHWAY PROTEIN D"/>
    <property type="match status" value="1"/>
</dbReference>
<dbReference type="EMBL" id="CP021109">
    <property type="protein sequence ID" value="ARP87126.1"/>
    <property type="molecule type" value="Genomic_DNA"/>
</dbReference>
<dbReference type="Pfam" id="PF00263">
    <property type="entry name" value="Secretin"/>
    <property type="match status" value="1"/>
</dbReference>
<dbReference type="AlphaFoldDB" id="A0A1W6Z1D4"/>
<feature type="chain" id="PRO_5012099936" evidence="2">
    <location>
        <begin position="35"/>
        <end position="475"/>
    </location>
</feature>
<dbReference type="Proteomes" id="UP000194139">
    <property type="component" value="Chromosome"/>
</dbReference>